<proteinExistence type="predicted"/>
<name>A0A6J6LZA5_9ZZZZ</name>
<dbReference type="EMBL" id="CAEZWP010000080">
    <property type="protein sequence ID" value="CAB4666942.1"/>
    <property type="molecule type" value="Genomic_DNA"/>
</dbReference>
<accession>A0A6J6LZA5</accession>
<organism evidence="1">
    <name type="scientific">freshwater metagenome</name>
    <dbReference type="NCBI Taxonomy" id="449393"/>
    <lineage>
        <taxon>unclassified sequences</taxon>
        <taxon>metagenomes</taxon>
        <taxon>ecological metagenomes</taxon>
    </lineage>
</organism>
<gene>
    <name evidence="1" type="ORF">UFOPK2265_01136</name>
</gene>
<reference evidence="1" key="1">
    <citation type="submission" date="2020-05" db="EMBL/GenBank/DDBJ databases">
        <authorList>
            <person name="Chiriac C."/>
            <person name="Salcher M."/>
            <person name="Ghai R."/>
            <person name="Kavagutti S V."/>
        </authorList>
    </citation>
    <scope>NUCLEOTIDE SEQUENCE</scope>
</reference>
<protein>
    <submittedName>
        <fullName evidence="1">Unannotated protein</fullName>
    </submittedName>
</protein>
<evidence type="ECO:0000313" key="1">
    <source>
        <dbReference type="EMBL" id="CAB4666942.1"/>
    </source>
</evidence>
<sequence>MPDARRSAVSIESVSRVLLSTFAVKRSTTTSIVCFSCFFNFGTSVSATTVPSTRARE</sequence>
<dbReference type="AlphaFoldDB" id="A0A6J6LZA5"/>